<dbReference type="InterPro" id="IPR006260">
    <property type="entry name" value="TonB/TolA_C"/>
</dbReference>
<evidence type="ECO:0000259" key="6">
    <source>
        <dbReference type="PROSITE" id="PS52015"/>
    </source>
</evidence>
<evidence type="ECO:0000313" key="8">
    <source>
        <dbReference type="Proteomes" id="UP000019184"/>
    </source>
</evidence>
<reference evidence="7 8" key="1">
    <citation type="journal article" date="2014" name="ISME J.">
        <title>Candidatus Competibacter-lineage genomes retrieved from metagenomes reveal functional metabolic diversity.</title>
        <authorList>
            <person name="McIlroy S.J."/>
            <person name="Albertsen M."/>
            <person name="Andresen E.K."/>
            <person name="Saunders A.M."/>
            <person name="Kristiansen R."/>
            <person name="Stokholm-Bjerregaard M."/>
            <person name="Nielsen K.L."/>
            <person name="Nielsen P.H."/>
        </authorList>
    </citation>
    <scope>NUCLEOTIDE SEQUENCE [LARGE SCALE GENOMIC DNA]</scope>
    <source>
        <strain evidence="7 8">Run_B_J11</strain>
    </source>
</reference>
<feature type="region of interest" description="Disordered" evidence="5">
    <location>
        <begin position="166"/>
        <end position="220"/>
    </location>
</feature>
<name>A0A7U7J423_9GAMM</name>
<dbReference type="InterPro" id="IPR037682">
    <property type="entry name" value="TonB_C"/>
</dbReference>
<evidence type="ECO:0000256" key="1">
    <source>
        <dbReference type="ARBA" id="ARBA00004167"/>
    </source>
</evidence>
<keyword evidence="3" id="KW-1133">Transmembrane helix</keyword>
<dbReference type="Gene3D" id="3.30.1150.10">
    <property type="match status" value="1"/>
</dbReference>
<accession>A0A7U7J423</accession>
<dbReference type="GO" id="GO:0055085">
    <property type="term" value="P:transmembrane transport"/>
    <property type="evidence" value="ECO:0007669"/>
    <property type="project" value="InterPro"/>
</dbReference>
<evidence type="ECO:0000256" key="3">
    <source>
        <dbReference type="ARBA" id="ARBA00022989"/>
    </source>
</evidence>
<feature type="region of interest" description="Disordered" evidence="5">
    <location>
        <begin position="108"/>
        <end position="142"/>
    </location>
</feature>
<dbReference type="Proteomes" id="UP000019184">
    <property type="component" value="Unassembled WGS sequence"/>
</dbReference>
<dbReference type="Pfam" id="PF03544">
    <property type="entry name" value="TonB_C"/>
    <property type="match status" value="1"/>
</dbReference>
<feature type="compositionally biased region" description="Low complexity" evidence="5">
    <location>
        <begin position="108"/>
        <end position="123"/>
    </location>
</feature>
<dbReference type="PRINTS" id="PR01217">
    <property type="entry name" value="PRICHEXTENSN"/>
</dbReference>
<dbReference type="NCBIfam" id="TIGR01352">
    <property type="entry name" value="tonB_Cterm"/>
    <property type="match status" value="1"/>
</dbReference>
<feature type="region of interest" description="Disordered" evidence="5">
    <location>
        <begin position="60"/>
        <end position="84"/>
    </location>
</feature>
<dbReference type="AlphaFoldDB" id="A0A7U7J423"/>
<evidence type="ECO:0000256" key="4">
    <source>
        <dbReference type="ARBA" id="ARBA00023136"/>
    </source>
</evidence>
<dbReference type="OrthoDB" id="9803361at2"/>
<organism evidence="7 8">
    <name type="scientific">Candidatus Contendobacter odensis Run_B_J11</name>
    <dbReference type="NCBI Taxonomy" id="1400861"/>
    <lineage>
        <taxon>Bacteria</taxon>
        <taxon>Pseudomonadati</taxon>
        <taxon>Pseudomonadota</taxon>
        <taxon>Gammaproteobacteria</taxon>
        <taxon>Candidatus Competibacteraceae</taxon>
        <taxon>Candidatus Contendibacter</taxon>
    </lineage>
</organism>
<dbReference type="EMBL" id="CBTK010000212">
    <property type="protein sequence ID" value="CDH45783.1"/>
    <property type="molecule type" value="Genomic_DNA"/>
</dbReference>
<comment type="caution">
    <text evidence="7">The sequence shown here is derived from an EMBL/GenBank/DDBJ whole genome shotgun (WGS) entry which is preliminary data.</text>
</comment>
<dbReference type="SUPFAM" id="SSF74653">
    <property type="entry name" value="TolA/TonB C-terminal domain"/>
    <property type="match status" value="1"/>
</dbReference>
<dbReference type="PROSITE" id="PS52015">
    <property type="entry name" value="TONB_CTD"/>
    <property type="match status" value="1"/>
</dbReference>
<dbReference type="GO" id="GO:0016020">
    <property type="term" value="C:membrane"/>
    <property type="evidence" value="ECO:0007669"/>
    <property type="project" value="UniProtKB-SubCell"/>
</dbReference>
<keyword evidence="4" id="KW-0472">Membrane</keyword>
<protein>
    <recommendedName>
        <fullName evidence="6">TonB C-terminal domain-containing protein</fullName>
    </recommendedName>
</protein>
<evidence type="ECO:0000256" key="2">
    <source>
        <dbReference type="ARBA" id="ARBA00022692"/>
    </source>
</evidence>
<keyword evidence="2" id="KW-0812">Transmembrane</keyword>
<feature type="compositionally biased region" description="Low complexity" evidence="5">
    <location>
        <begin position="176"/>
        <end position="187"/>
    </location>
</feature>
<comment type="subcellular location">
    <subcellularLocation>
        <location evidence="1">Membrane</location>
        <topology evidence="1">Single-pass membrane protein</topology>
    </subcellularLocation>
</comment>
<evidence type="ECO:0000256" key="5">
    <source>
        <dbReference type="SAM" id="MobiDB-lite"/>
    </source>
</evidence>
<evidence type="ECO:0000313" key="7">
    <source>
        <dbReference type="EMBL" id="CDH45783.1"/>
    </source>
</evidence>
<feature type="domain" description="TonB C-terminal" evidence="6">
    <location>
        <begin position="259"/>
        <end position="358"/>
    </location>
</feature>
<gene>
    <name evidence="7" type="ORF">BN874_290024</name>
</gene>
<feature type="compositionally biased region" description="Pro residues" evidence="5">
    <location>
        <begin position="124"/>
        <end position="135"/>
    </location>
</feature>
<dbReference type="RefSeq" id="WP_034433838.1">
    <property type="nucleotide sequence ID" value="NZ_CBTK010000212.1"/>
</dbReference>
<proteinExistence type="predicted"/>
<sequence length="358" mass="38498">MNGILSHDAAGARRLTLALLLALGLHTALLFGVPTNWRWFHAPAPPRFDVVLLPPVERPSTPELPTAVPEPAESEAPGTSEVTPSIAVPSPAPPVPAPVVVAKPASQPPAAKQVKPPVVAKIAPPSPRPVKPTVPPKSTEPAKPVKPLVVARIAPLLLRSVKPTVAPKPAEPVKPAKPAQPKSSPTPVETRQPVVKTPARRIERRAETTASNPSGRLDSGALLGQITTLDTETQRRANASIRSRRVNPNDTQSLEGFYIAAWIRKVERIGETNFPEVARKLSLSTGPVLDVHIGADGSLRDVRVARSSGNAELDRAAQRIVRLGDPYAPFPPELRQKWDILQISRPWRFDTGGQFQAR</sequence>
<keyword evidence="8" id="KW-1185">Reference proteome</keyword>